<reference evidence="2 3" key="1">
    <citation type="submission" date="2020-01" db="EMBL/GenBank/DDBJ databases">
        <title>Complete genome sequence of Chitinophaga sp. H33E-04 isolated from quinoa roots.</title>
        <authorList>
            <person name="Weon H.-Y."/>
            <person name="Lee S.A."/>
        </authorList>
    </citation>
    <scope>NUCLEOTIDE SEQUENCE [LARGE SCALE GENOMIC DNA]</scope>
    <source>
        <strain evidence="2 3">H33E-04</strain>
    </source>
</reference>
<accession>A0A6B9ZNH7</accession>
<name>A0A6B9ZNH7_9BACT</name>
<evidence type="ECO:0000313" key="2">
    <source>
        <dbReference type="EMBL" id="QHS63842.1"/>
    </source>
</evidence>
<gene>
    <name evidence="2" type="ORF">GWR21_30955</name>
</gene>
<protein>
    <submittedName>
        <fullName evidence="2">Uncharacterized protein</fullName>
    </submittedName>
</protein>
<feature type="compositionally biased region" description="Basic and acidic residues" evidence="1">
    <location>
        <begin position="1"/>
        <end position="10"/>
    </location>
</feature>
<organism evidence="2 3">
    <name type="scientific">Chitinophaga agri</name>
    <dbReference type="NCBI Taxonomy" id="2703787"/>
    <lineage>
        <taxon>Bacteria</taxon>
        <taxon>Pseudomonadati</taxon>
        <taxon>Bacteroidota</taxon>
        <taxon>Chitinophagia</taxon>
        <taxon>Chitinophagales</taxon>
        <taxon>Chitinophagaceae</taxon>
        <taxon>Chitinophaga</taxon>
    </lineage>
</organism>
<dbReference type="RefSeq" id="WP_162335558.1">
    <property type="nucleotide sequence ID" value="NZ_CP048113.1"/>
</dbReference>
<keyword evidence="3" id="KW-1185">Reference proteome</keyword>
<dbReference type="KEGG" id="chih:GWR21_30955"/>
<dbReference type="EMBL" id="CP048113">
    <property type="protein sequence ID" value="QHS63842.1"/>
    <property type="molecule type" value="Genomic_DNA"/>
</dbReference>
<evidence type="ECO:0000313" key="3">
    <source>
        <dbReference type="Proteomes" id="UP000476411"/>
    </source>
</evidence>
<evidence type="ECO:0000256" key="1">
    <source>
        <dbReference type="SAM" id="MobiDB-lite"/>
    </source>
</evidence>
<dbReference type="Proteomes" id="UP000476411">
    <property type="component" value="Chromosome"/>
</dbReference>
<feature type="region of interest" description="Disordered" evidence="1">
    <location>
        <begin position="1"/>
        <end position="95"/>
    </location>
</feature>
<dbReference type="AlphaFoldDB" id="A0A6B9ZNH7"/>
<proteinExistence type="predicted"/>
<feature type="compositionally biased region" description="Acidic residues" evidence="1">
    <location>
        <begin position="38"/>
        <end position="78"/>
    </location>
</feature>
<sequence>MQLPNDKEQPGNDEDPLNANLAEDQQEDPNDINAEGGLEGEEDDLEDDDLEDDLDEDDDQEALDDTPELDEEDLEENNLSDGEADKVQWEPPKNS</sequence>